<keyword evidence="2" id="KW-1185">Reference proteome</keyword>
<dbReference type="RefSeq" id="WP_342342540.1">
    <property type="nucleotide sequence ID" value="NZ_BBPN01000004.1"/>
</dbReference>
<evidence type="ECO:0000313" key="2">
    <source>
        <dbReference type="Proteomes" id="UP000183015"/>
    </source>
</evidence>
<sequence length="254" mass="28177">MAMFVHLASSADDRRIRRSGLRADSRGQGGARGVYCFPVLPSYTLTHQWLRELAWFGTRGSLVAVHVRIDDAQPVLVGHYSERRRDGQATVPAAEAVRRVGALADPRGWEVFVPRAITAAEVHRIRPVPQSVGWRHLPDAHGRRPCTCFGCRERGAYGARRLRERHPHPLDGPPPPVPVLLARLAAAGEPGESAVVNEALRWFGMRRRGPVAELARFATPPRSRGAREPGLRRRGLVDARCRHSAGHPCQRPFP</sequence>
<dbReference type="STRING" id="235985.SAMN05414137_117183"/>
<organism evidence="1 2">
    <name type="scientific">Streptacidiphilus jiangxiensis</name>
    <dbReference type="NCBI Taxonomy" id="235985"/>
    <lineage>
        <taxon>Bacteria</taxon>
        <taxon>Bacillati</taxon>
        <taxon>Actinomycetota</taxon>
        <taxon>Actinomycetes</taxon>
        <taxon>Kitasatosporales</taxon>
        <taxon>Streptomycetaceae</taxon>
        <taxon>Streptacidiphilus</taxon>
    </lineage>
</organism>
<dbReference type="eggNOG" id="COG1413">
    <property type="taxonomic scope" value="Bacteria"/>
</dbReference>
<dbReference type="AlphaFoldDB" id="A0A1H7V9T9"/>
<dbReference type="EMBL" id="FOAZ01000017">
    <property type="protein sequence ID" value="SEM05946.1"/>
    <property type="molecule type" value="Genomic_DNA"/>
</dbReference>
<accession>A0A1H7V9T9</accession>
<gene>
    <name evidence="1" type="ORF">SAMN05414137_117183</name>
</gene>
<evidence type="ECO:0000313" key="1">
    <source>
        <dbReference type="EMBL" id="SEM05946.1"/>
    </source>
</evidence>
<name>A0A1H7V9T9_STRJI</name>
<dbReference type="Proteomes" id="UP000183015">
    <property type="component" value="Unassembled WGS sequence"/>
</dbReference>
<protein>
    <submittedName>
        <fullName evidence="1">Uncharacterized protein</fullName>
    </submittedName>
</protein>
<proteinExistence type="predicted"/>
<reference evidence="2" key="1">
    <citation type="submission" date="2016-10" db="EMBL/GenBank/DDBJ databases">
        <authorList>
            <person name="Varghese N."/>
        </authorList>
    </citation>
    <scope>NUCLEOTIDE SEQUENCE [LARGE SCALE GENOMIC DNA]</scope>
    <source>
        <strain evidence="2">DSM 45096 / BCRC 16803 / CGMCC 4.1857 / CIP 109030 / JCM 12277 / KCTC 19219 / NBRC 100920 / 33214</strain>
    </source>
</reference>